<evidence type="ECO:0000256" key="2">
    <source>
        <dbReference type="SAM" id="SignalP"/>
    </source>
</evidence>
<dbReference type="Pfam" id="PF09362">
    <property type="entry name" value="DUF1996"/>
    <property type="match status" value="1"/>
</dbReference>
<feature type="compositionally biased region" description="Low complexity" evidence="1">
    <location>
        <begin position="64"/>
        <end position="82"/>
    </location>
</feature>
<sequence>MSKKARLLALLSVLTLVAGTVVARATREPTILNASPVAAAATPTPGVPTADPSADPSADVTVEPSADPSGGAGEPPDAGAQPPEAPEAPPTGPSADDFVNIRQVGVNVRNPRPGRNASRGTFVSRCGRNQDGHHNSDNFIVAPGVSNGAHHVHDYVGNVSTDGFSTDESLAAAETTCQSGDKSVYFWPALRRTDQEGTDADAPGGGLDGNVGRVLTPTTVTLQFRGNPTSRVVAMPRFLRTVTGDAKATTNGPANARAQWTCSGFTNRVTTKYPLCPRGSRVTRILDFASCWDGANLDSANHRTHILFPDRSGRCAAGTRAVPQLRMTISYALPAQRVFALDSFPEQLRNPVTDHGDFANVMPDRLMTRVVNCINRGQRC</sequence>
<comment type="caution">
    <text evidence="4">The sequence shown here is derived from an EMBL/GenBank/DDBJ whole genome shotgun (WGS) entry which is preliminary data.</text>
</comment>
<dbReference type="InterPro" id="IPR018535">
    <property type="entry name" value="DUF1996"/>
</dbReference>
<feature type="compositionally biased region" description="Pro residues" evidence="1">
    <location>
        <begin position="83"/>
        <end position="92"/>
    </location>
</feature>
<feature type="compositionally biased region" description="Low complexity" evidence="1">
    <location>
        <begin position="39"/>
        <end position="52"/>
    </location>
</feature>
<feature type="region of interest" description="Disordered" evidence="1">
    <location>
        <begin position="39"/>
        <end position="132"/>
    </location>
</feature>
<accession>A0ABR7LKX7</accession>
<name>A0ABR7LKX7_9ACTN</name>
<dbReference type="PANTHER" id="PTHR43662">
    <property type="match status" value="1"/>
</dbReference>
<dbReference type="EMBL" id="JABVEC010000004">
    <property type="protein sequence ID" value="MBC6465390.1"/>
    <property type="molecule type" value="Genomic_DNA"/>
</dbReference>
<dbReference type="RefSeq" id="WP_187242395.1">
    <property type="nucleotide sequence ID" value="NZ_BAAAOK010000015.1"/>
</dbReference>
<evidence type="ECO:0000313" key="5">
    <source>
        <dbReference type="Proteomes" id="UP000805614"/>
    </source>
</evidence>
<proteinExistence type="predicted"/>
<feature type="signal peptide" evidence="2">
    <location>
        <begin position="1"/>
        <end position="23"/>
    </location>
</feature>
<protein>
    <submittedName>
        <fullName evidence="4">DUF1996 domain-containing protein</fullName>
    </submittedName>
</protein>
<reference evidence="4 5" key="1">
    <citation type="submission" date="2020-06" db="EMBL/GenBank/DDBJ databases">
        <title>Actinomadura xiongansis sp. nov., isolated from soil of Baiyangdian.</title>
        <authorList>
            <person name="Zhang X."/>
        </authorList>
    </citation>
    <scope>NUCLEOTIDE SEQUENCE [LARGE SCALE GENOMIC DNA]</scope>
    <source>
        <strain evidence="4 5">HBUM206468</strain>
    </source>
</reference>
<feature type="domain" description="DUF1996" evidence="3">
    <location>
        <begin position="140"/>
        <end position="336"/>
    </location>
</feature>
<organism evidence="4 5">
    <name type="scientific">Actinomadura alba</name>
    <dbReference type="NCBI Taxonomy" id="406431"/>
    <lineage>
        <taxon>Bacteria</taxon>
        <taxon>Bacillati</taxon>
        <taxon>Actinomycetota</taxon>
        <taxon>Actinomycetes</taxon>
        <taxon>Streptosporangiales</taxon>
        <taxon>Thermomonosporaceae</taxon>
        <taxon>Actinomadura</taxon>
    </lineage>
</organism>
<feature type="chain" id="PRO_5045321185" evidence="2">
    <location>
        <begin position="24"/>
        <end position="380"/>
    </location>
</feature>
<dbReference type="Proteomes" id="UP000805614">
    <property type="component" value="Unassembled WGS sequence"/>
</dbReference>
<keyword evidence="5" id="KW-1185">Reference proteome</keyword>
<gene>
    <name evidence="4" type="ORF">HKK74_07775</name>
</gene>
<dbReference type="PANTHER" id="PTHR43662:SF3">
    <property type="entry name" value="DOMAIN PROTEIN, PUTATIVE (AFU_ORTHOLOGUE AFUA_6G11970)-RELATED"/>
    <property type="match status" value="1"/>
</dbReference>
<evidence type="ECO:0000256" key="1">
    <source>
        <dbReference type="SAM" id="MobiDB-lite"/>
    </source>
</evidence>
<evidence type="ECO:0000313" key="4">
    <source>
        <dbReference type="EMBL" id="MBC6465390.1"/>
    </source>
</evidence>
<evidence type="ECO:0000259" key="3">
    <source>
        <dbReference type="Pfam" id="PF09362"/>
    </source>
</evidence>
<keyword evidence="2" id="KW-0732">Signal</keyword>